<reference evidence="2" key="1">
    <citation type="submission" date="2022-12" db="EMBL/GenBank/DDBJ databases">
        <authorList>
            <person name="Mo P."/>
        </authorList>
    </citation>
    <scope>NUCLEOTIDE SEQUENCE [LARGE SCALE GENOMIC DNA]</scope>
    <source>
        <strain evidence="2">HUAS 3-15</strain>
    </source>
</reference>
<dbReference type="Proteomes" id="UP001212821">
    <property type="component" value="Chromosome"/>
</dbReference>
<keyword evidence="2" id="KW-1185">Reference proteome</keyword>
<protein>
    <submittedName>
        <fullName evidence="1">Uncharacterized protein</fullName>
    </submittedName>
</protein>
<evidence type="ECO:0000313" key="1">
    <source>
        <dbReference type="EMBL" id="WBP89469.1"/>
    </source>
</evidence>
<sequence>MHVCTTADLGPSFIAWAGVVNGSTTALITERANDDDETAEQAVELLRRLGIDCSTCTACPLGLNRRVN</sequence>
<dbReference type="EMBL" id="CP115450">
    <property type="protein sequence ID" value="WBP89469.1"/>
    <property type="molecule type" value="Genomic_DNA"/>
</dbReference>
<proteinExistence type="predicted"/>
<organism evidence="1 2">
    <name type="scientific">Kitasatospora cathayae</name>
    <dbReference type="NCBI Taxonomy" id="3004092"/>
    <lineage>
        <taxon>Bacteria</taxon>
        <taxon>Bacillati</taxon>
        <taxon>Actinomycetota</taxon>
        <taxon>Actinomycetes</taxon>
        <taxon>Kitasatosporales</taxon>
        <taxon>Streptomycetaceae</taxon>
        <taxon>Kitasatospora</taxon>
    </lineage>
</organism>
<dbReference type="RefSeq" id="WP_270147795.1">
    <property type="nucleotide sequence ID" value="NZ_CP115450.1"/>
</dbReference>
<gene>
    <name evidence="1" type="ORF">O1G21_28960</name>
</gene>
<accession>A0ABY7QB68</accession>
<name>A0ABY7QB68_9ACTN</name>
<evidence type="ECO:0000313" key="2">
    <source>
        <dbReference type="Proteomes" id="UP001212821"/>
    </source>
</evidence>